<dbReference type="KEGG" id="slr:L21SP2_1023"/>
<dbReference type="PATRIC" id="fig|1307761.3.peg.1021"/>
<dbReference type="Pfam" id="PF19328">
    <property type="entry name" value="DAP_DH_C"/>
    <property type="match status" value="1"/>
</dbReference>
<name>V5WGZ7_9SPIO</name>
<reference evidence="2 3" key="1">
    <citation type="journal article" date="2015" name="Stand. Genomic Sci.">
        <title>Complete genome sequence and description of Salinispira pacifica gen. nov., sp. nov., a novel spirochaete isolated form a hypersaline microbial mat.</title>
        <authorList>
            <person name="Ben Hania W."/>
            <person name="Joseph M."/>
            <person name="Schumann P."/>
            <person name="Bunk B."/>
            <person name="Fiebig A."/>
            <person name="Sproer C."/>
            <person name="Klenk H.P."/>
            <person name="Fardeau M.L."/>
            <person name="Spring S."/>
        </authorList>
    </citation>
    <scope>NUCLEOTIDE SEQUENCE [LARGE SCALE GENOMIC DNA]</scope>
    <source>
        <strain evidence="2 3">L21-RPul-D2</strain>
    </source>
</reference>
<dbReference type="EC" id="1.4.1.12" evidence="2"/>
<dbReference type="NCBIfam" id="NF040740">
    <property type="entry name" value="ornith_Ord"/>
    <property type="match status" value="1"/>
</dbReference>
<dbReference type="InterPro" id="IPR045760">
    <property type="entry name" value="DAP_DH_C"/>
</dbReference>
<evidence type="ECO:0000313" key="2">
    <source>
        <dbReference type="EMBL" id="AHC14441.1"/>
    </source>
</evidence>
<dbReference type="RefSeq" id="WP_024267371.1">
    <property type="nucleotide sequence ID" value="NC_023035.1"/>
</dbReference>
<dbReference type="EMBL" id="CP006939">
    <property type="protein sequence ID" value="AHC14441.1"/>
    <property type="molecule type" value="Genomic_DNA"/>
</dbReference>
<feature type="domain" description="2,4-diaminopentanoate dehydrogenase C-terminal" evidence="1">
    <location>
        <begin position="161"/>
        <end position="366"/>
    </location>
</feature>
<proteinExistence type="predicted"/>
<dbReference type="HOGENOM" id="CLU_050509_1_1_12"/>
<dbReference type="OrthoDB" id="9767616at2"/>
<dbReference type="STRING" id="1307761.L21SP2_1023"/>
<keyword evidence="2" id="KW-0560">Oxidoreductase</keyword>
<dbReference type="Gene3D" id="3.40.50.720">
    <property type="entry name" value="NAD(P)-binding Rossmann-like Domain"/>
    <property type="match status" value="1"/>
</dbReference>
<organism evidence="2 3">
    <name type="scientific">Salinispira pacifica</name>
    <dbReference type="NCBI Taxonomy" id="1307761"/>
    <lineage>
        <taxon>Bacteria</taxon>
        <taxon>Pseudomonadati</taxon>
        <taxon>Spirochaetota</taxon>
        <taxon>Spirochaetia</taxon>
        <taxon>Spirochaetales</taxon>
        <taxon>Spirochaetaceae</taxon>
        <taxon>Salinispira</taxon>
    </lineage>
</organism>
<accession>V5WGZ7</accession>
<evidence type="ECO:0000313" key="3">
    <source>
        <dbReference type="Proteomes" id="UP000018680"/>
    </source>
</evidence>
<evidence type="ECO:0000259" key="1">
    <source>
        <dbReference type="Pfam" id="PF19328"/>
    </source>
</evidence>
<dbReference type="Proteomes" id="UP000018680">
    <property type="component" value="Chromosome"/>
</dbReference>
<dbReference type="SUPFAM" id="SSF51735">
    <property type="entry name" value="NAD(P)-binding Rossmann-fold domains"/>
    <property type="match status" value="1"/>
</dbReference>
<gene>
    <name evidence="2" type="ORF">L21SP2_1023</name>
</gene>
<dbReference type="eggNOG" id="COG3804">
    <property type="taxonomic scope" value="Bacteria"/>
</dbReference>
<protein>
    <submittedName>
        <fullName evidence="2">2,4-diaminopentanoate dehydrogenase</fullName>
        <ecNumber evidence="2">1.4.1.12</ecNumber>
    </submittedName>
</protein>
<keyword evidence="3" id="KW-1185">Reference proteome</keyword>
<sequence>MSDTVKVLIWGFGAMGSGMARALLGKTGVEISGICDMHPQRRGKSMLEVLKMNSGGADSAGAGTGGSAGPGYPRDVVIRESIEEAMEDARDASIALLATDSFTRKAYEKIITLIEAGYNIISTAEEMAYPAAGEPELAGKIHENAAKAGVTVLGTGINPGLIMDLLVVMMTGACLDIDHIQAERVNSLSPFGPAVMEEQGVGLSPEEFRRGAQDGSLAGHVGFQESIGMIADALGWKLSAPIRQSMEAIVTGVPRRTEYASVEPGDVAGCRMEGHGEVDGVTRIEMLHPQQIEPEAEGIETGDYIRIKGTPNINLQIKPEVPGGIGTIAMCINMIPHVINASPGLKTMLDLPVPRAILGDMREMIHQ</sequence>
<dbReference type="AlphaFoldDB" id="V5WGZ7"/>
<dbReference type="CDD" id="cd24146">
    <property type="entry name" value="nat-AmDH_N_like"/>
    <property type="match status" value="1"/>
</dbReference>
<dbReference type="GO" id="GO:0047530">
    <property type="term" value="F:2,4-diaminopentanoate dehydrogenase activity"/>
    <property type="evidence" value="ECO:0007669"/>
    <property type="project" value="UniProtKB-EC"/>
</dbReference>
<dbReference type="InterPro" id="IPR036291">
    <property type="entry name" value="NAD(P)-bd_dom_sf"/>
</dbReference>